<geneLocation type="mitochondrion" evidence="1"/>
<name>A0A101LY79_PICGL</name>
<accession>A0A101LY79</accession>
<protein>
    <submittedName>
        <fullName evidence="1">Uncharacterized protein</fullName>
    </submittedName>
</protein>
<reference evidence="1" key="1">
    <citation type="journal article" date="2015" name="Genome Biol. Evol.">
        <title>Organellar Genomes of White Spruce (Picea glauca): Assembly and Annotation.</title>
        <authorList>
            <person name="Jackman S.D."/>
            <person name="Warren R.L."/>
            <person name="Gibb E.A."/>
            <person name="Vandervalk B.P."/>
            <person name="Mohamadi H."/>
            <person name="Chu J."/>
            <person name="Raymond A."/>
            <person name="Pleasance S."/>
            <person name="Coope R."/>
            <person name="Wildung M.R."/>
            <person name="Ritland C.E."/>
            <person name="Bousquet J."/>
            <person name="Jones S.J."/>
            <person name="Bohlmann J."/>
            <person name="Birol I."/>
        </authorList>
    </citation>
    <scope>NUCLEOTIDE SEQUENCE [LARGE SCALE GENOMIC DNA]</scope>
    <source>
        <tissue evidence="1">Flushing bud</tissue>
    </source>
</reference>
<dbReference type="AlphaFoldDB" id="A0A101LY79"/>
<proteinExistence type="predicted"/>
<organism evidence="1">
    <name type="scientific">Picea glauca</name>
    <name type="common">White spruce</name>
    <name type="synonym">Pinus glauca</name>
    <dbReference type="NCBI Taxonomy" id="3330"/>
    <lineage>
        <taxon>Eukaryota</taxon>
        <taxon>Viridiplantae</taxon>
        <taxon>Streptophyta</taxon>
        <taxon>Embryophyta</taxon>
        <taxon>Tracheophyta</taxon>
        <taxon>Spermatophyta</taxon>
        <taxon>Pinopsida</taxon>
        <taxon>Pinidae</taxon>
        <taxon>Conifers I</taxon>
        <taxon>Pinales</taxon>
        <taxon>Pinaceae</taxon>
        <taxon>Picea</taxon>
    </lineage>
</organism>
<keyword evidence="1" id="KW-0496">Mitochondrion</keyword>
<gene>
    <name evidence="1" type="ORF">ABT39_MTgene5737</name>
</gene>
<comment type="caution">
    <text evidence="1">The sequence shown here is derived from an EMBL/GenBank/DDBJ whole genome shotgun (WGS) entry which is preliminary data.</text>
</comment>
<dbReference type="EMBL" id="LKAM01000007">
    <property type="protein sequence ID" value="KUM47551.1"/>
    <property type="molecule type" value="Genomic_DNA"/>
</dbReference>
<evidence type="ECO:0000313" key="1">
    <source>
        <dbReference type="EMBL" id="KUM47551.1"/>
    </source>
</evidence>
<sequence>MYVCMLPVHALSLSFTLTKTNLIKTHFTKTPPMIPCSLIPGQLAVLPGYRSMCPCCSLRC</sequence>